<gene>
    <name evidence="6" type="ORF">PHJA_001138000</name>
</gene>
<dbReference type="GO" id="GO:0005886">
    <property type="term" value="C:plasma membrane"/>
    <property type="evidence" value="ECO:0007669"/>
    <property type="project" value="TreeGrafter"/>
</dbReference>
<comment type="caution">
    <text evidence="6">The sequence shown here is derived from an EMBL/GenBank/DDBJ whole genome shotgun (WGS) entry which is preliminary data.</text>
</comment>
<dbReference type="GO" id="GO:0005524">
    <property type="term" value="F:ATP binding"/>
    <property type="evidence" value="ECO:0007669"/>
    <property type="project" value="UniProtKB-KW"/>
</dbReference>
<evidence type="ECO:0000313" key="6">
    <source>
        <dbReference type="EMBL" id="GFP89942.1"/>
    </source>
</evidence>
<reference evidence="6" key="1">
    <citation type="submission" date="2020-07" db="EMBL/GenBank/DDBJ databases">
        <title>Ethylene signaling mediates host invasion by parasitic plants.</title>
        <authorList>
            <person name="Yoshida S."/>
        </authorList>
    </citation>
    <scope>NUCLEOTIDE SEQUENCE</scope>
    <source>
        <strain evidence="6">Okayama</strain>
    </source>
</reference>
<dbReference type="GO" id="GO:0004674">
    <property type="term" value="F:protein serine/threonine kinase activity"/>
    <property type="evidence" value="ECO:0007669"/>
    <property type="project" value="UniProtKB-KW"/>
</dbReference>
<protein>
    <submittedName>
        <fullName evidence="6">Receptor-like serine/threonine-protein kinase sd1-7</fullName>
    </submittedName>
</protein>
<keyword evidence="5" id="KW-0067">ATP-binding</keyword>
<keyword evidence="2" id="KW-0808">Transferase</keyword>
<evidence type="ECO:0000256" key="5">
    <source>
        <dbReference type="ARBA" id="ARBA00022840"/>
    </source>
</evidence>
<keyword evidence="6" id="KW-0675">Receptor</keyword>
<evidence type="ECO:0000256" key="1">
    <source>
        <dbReference type="ARBA" id="ARBA00022527"/>
    </source>
</evidence>
<dbReference type="AlphaFoldDB" id="A0A830BVB3"/>
<evidence type="ECO:0000256" key="4">
    <source>
        <dbReference type="ARBA" id="ARBA00022777"/>
    </source>
</evidence>
<proteinExistence type="predicted"/>
<sequence length="195" mass="22447">MILHPETMFSGLKIRGLPETVAYKGTMKRYRSGKWNGLYFSGTPRFPNPIFKPELDFENDSGYMAPEYAIDGNFSVKSDIFSLGVIFEKLWQWWQAWLLWKEKRILELMDESLNDTFVESEVKRCIQVGLLCVQKFVEDRPVMSSVIFMLGNDGAILPEPNEPGFFVERSCSPDCTLQSKMSYKATISITDLEAR</sequence>
<keyword evidence="1" id="KW-0723">Serine/threonine-protein kinase</keyword>
<dbReference type="Gene3D" id="1.10.510.10">
    <property type="entry name" value="Transferase(Phosphotransferase) domain 1"/>
    <property type="match status" value="1"/>
</dbReference>
<dbReference type="Proteomes" id="UP000653305">
    <property type="component" value="Unassembled WGS sequence"/>
</dbReference>
<accession>A0A830BVB3</accession>
<keyword evidence="3" id="KW-0547">Nucleotide-binding</keyword>
<name>A0A830BVB3_9LAMI</name>
<organism evidence="6 7">
    <name type="scientific">Phtheirospermum japonicum</name>
    <dbReference type="NCBI Taxonomy" id="374723"/>
    <lineage>
        <taxon>Eukaryota</taxon>
        <taxon>Viridiplantae</taxon>
        <taxon>Streptophyta</taxon>
        <taxon>Embryophyta</taxon>
        <taxon>Tracheophyta</taxon>
        <taxon>Spermatophyta</taxon>
        <taxon>Magnoliopsida</taxon>
        <taxon>eudicotyledons</taxon>
        <taxon>Gunneridae</taxon>
        <taxon>Pentapetalae</taxon>
        <taxon>asterids</taxon>
        <taxon>lamiids</taxon>
        <taxon>Lamiales</taxon>
        <taxon>Orobanchaceae</taxon>
        <taxon>Orobanchaceae incertae sedis</taxon>
        <taxon>Phtheirospermum</taxon>
    </lineage>
</organism>
<evidence type="ECO:0000313" key="7">
    <source>
        <dbReference type="Proteomes" id="UP000653305"/>
    </source>
</evidence>
<evidence type="ECO:0000256" key="3">
    <source>
        <dbReference type="ARBA" id="ARBA00022741"/>
    </source>
</evidence>
<keyword evidence="7" id="KW-1185">Reference proteome</keyword>
<dbReference type="SUPFAM" id="SSF56112">
    <property type="entry name" value="Protein kinase-like (PK-like)"/>
    <property type="match status" value="1"/>
</dbReference>
<dbReference type="PANTHER" id="PTHR27002">
    <property type="entry name" value="RECEPTOR-LIKE SERINE/THREONINE-PROTEIN KINASE SD1-8"/>
    <property type="match status" value="1"/>
</dbReference>
<dbReference type="InterPro" id="IPR011009">
    <property type="entry name" value="Kinase-like_dom_sf"/>
</dbReference>
<keyword evidence="4 6" id="KW-0418">Kinase</keyword>
<evidence type="ECO:0000256" key="2">
    <source>
        <dbReference type="ARBA" id="ARBA00022679"/>
    </source>
</evidence>
<dbReference type="OrthoDB" id="909846at2759"/>
<dbReference type="EMBL" id="BMAC01000205">
    <property type="protein sequence ID" value="GFP89942.1"/>
    <property type="molecule type" value="Genomic_DNA"/>
</dbReference>
<dbReference type="PANTHER" id="PTHR27002:SF214">
    <property type="entry name" value="RECEPTOR-LIKE SERINE_THREONINE-PROTEIN KINASE"/>
    <property type="match status" value="1"/>
</dbReference>